<evidence type="ECO:0000313" key="3">
    <source>
        <dbReference type="Proteomes" id="UP001500767"/>
    </source>
</evidence>
<keyword evidence="1" id="KW-0472">Membrane</keyword>
<keyword evidence="1" id="KW-0812">Transmembrane</keyword>
<gene>
    <name evidence="2" type="ORF">GCM10022197_05740</name>
</gene>
<reference evidence="3" key="1">
    <citation type="journal article" date="2019" name="Int. J. Syst. Evol. Microbiol.">
        <title>The Global Catalogue of Microorganisms (GCM) 10K type strain sequencing project: providing services to taxonomists for standard genome sequencing and annotation.</title>
        <authorList>
            <consortium name="The Broad Institute Genomics Platform"/>
            <consortium name="The Broad Institute Genome Sequencing Center for Infectious Disease"/>
            <person name="Wu L."/>
            <person name="Ma J."/>
        </authorList>
    </citation>
    <scope>NUCLEOTIDE SEQUENCE [LARGE SCALE GENOMIC DNA]</scope>
    <source>
        <strain evidence="3">JCM 16540</strain>
    </source>
</reference>
<evidence type="ECO:0000256" key="1">
    <source>
        <dbReference type="SAM" id="Phobius"/>
    </source>
</evidence>
<keyword evidence="3" id="KW-1185">Reference proteome</keyword>
<dbReference type="Proteomes" id="UP001500767">
    <property type="component" value="Unassembled WGS sequence"/>
</dbReference>
<dbReference type="EMBL" id="BAAAYR010000001">
    <property type="protein sequence ID" value="GAA3553477.1"/>
    <property type="molecule type" value="Genomic_DNA"/>
</dbReference>
<sequence>MSQAIQPDDAATEKQTPDEIVADIEATRDRLAENLDALTDKLDVKAHAQDAVHEAGAKVQATVSDAKESVASAAGSAAARSRTLVDRFRALPLAAQAAIGAGAAALVVTLIVRSARS</sequence>
<feature type="transmembrane region" description="Helical" evidence="1">
    <location>
        <begin position="90"/>
        <end position="112"/>
    </location>
</feature>
<accession>A0ABP6WQF8</accession>
<dbReference type="RefSeq" id="WP_204912314.1">
    <property type="nucleotide sequence ID" value="NZ_BAAAYR010000001.1"/>
</dbReference>
<comment type="caution">
    <text evidence="2">The sequence shown here is derived from an EMBL/GenBank/DDBJ whole genome shotgun (WGS) entry which is preliminary data.</text>
</comment>
<protein>
    <recommendedName>
        <fullName evidence="4">DUF3618 domain-containing protein</fullName>
    </recommendedName>
</protein>
<evidence type="ECO:0000313" key="2">
    <source>
        <dbReference type="EMBL" id="GAA3553477.1"/>
    </source>
</evidence>
<name>A0ABP6WQF8_9ACTN</name>
<dbReference type="Pfam" id="PF12277">
    <property type="entry name" value="DUF3618"/>
    <property type="match status" value="1"/>
</dbReference>
<evidence type="ECO:0008006" key="4">
    <source>
        <dbReference type="Google" id="ProtNLM"/>
    </source>
</evidence>
<proteinExistence type="predicted"/>
<dbReference type="InterPro" id="IPR022062">
    <property type="entry name" value="DUF3618"/>
</dbReference>
<keyword evidence="1" id="KW-1133">Transmembrane helix</keyword>
<organism evidence="2 3">
    <name type="scientific">Microlunatus spumicola</name>
    <dbReference type="NCBI Taxonomy" id="81499"/>
    <lineage>
        <taxon>Bacteria</taxon>
        <taxon>Bacillati</taxon>
        <taxon>Actinomycetota</taxon>
        <taxon>Actinomycetes</taxon>
        <taxon>Propionibacteriales</taxon>
        <taxon>Propionibacteriaceae</taxon>
        <taxon>Microlunatus</taxon>
    </lineage>
</organism>